<name>A0A7S7YFX7_9VIRU</name>
<proteinExistence type="predicted"/>
<evidence type="ECO:0000256" key="2">
    <source>
        <dbReference type="SAM" id="Phobius"/>
    </source>
</evidence>
<keyword evidence="2" id="KW-0812">Transmembrane</keyword>
<keyword evidence="2" id="KW-0472">Membrane</keyword>
<evidence type="ECO:0000256" key="1">
    <source>
        <dbReference type="SAM" id="MobiDB-lite"/>
    </source>
</evidence>
<feature type="region of interest" description="Disordered" evidence="1">
    <location>
        <begin position="72"/>
        <end position="111"/>
    </location>
</feature>
<feature type="transmembrane region" description="Helical" evidence="2">
    <location>
        <begin position="9"/>
        <end position="30"/>
    </location>
</feature>
<feature type="compositionally biased region" description="Acidic residues" evidence="1">
    <location>
        <begin position="144"/>
        <end position="157"/>
    </location>
</feature>
<feature type="compositionally biased region" description="Acidic residues" evidence="1">
    <location>
        <begin position="72"/>
        <end position="100"/>
    </location>
</feature>
<protein>
    <submittedName>
        <fullName evidence="3">Uncharacterized protein</fullName>
    </submittedName>
</protein>
<reference evidence="3 4" key="1">
    <citation type="submission" date="2020-09" db="EMBL/GenBank/DDBJ databases">
        <authorList>
            <person name="Zhang R."/>
            <person name="Garcia K."/>
            <person name="Ogata H."/>
        </authorList>
    </citation>
    <scope>NUCLEOTIDE SEQUENCE [LARGE SCALE GENOMIC DNA]</scope>
    <source>
        <strain evidence="4">stheno</strain>
    </source>
</reference>
<organism evidence="3 4">
    <name type="scientific">Medusavirus stheno T3</name>
    <dbReference type="NCBI Taxonomy" id="3069717"/>
    <lineage>
        <taxon>Viruses</taxon>
        <taxon>Varidnaviria</taxon>
        <taxon>Bamfordvirae</taxon>
        <taxon>Nucleocytoviricota</taxon>
        <taxon>Megaviricetes</taxon>
        <taxon>Mamonoviridae</taxon>
        <taxon>Medusavirus</taxon>
        <taxon>Medusavirus sthenus</taxon>
    </lineage>
</organism>
<accession>A0A7S7YFX7</accession>
<dbReference type="EMBL" id="MW018138">
    <property type="protein sequence ID" value="QPB44425.1"/>
    <property type="molecule type" value="Genomic_DNA"/>
</dbReference>
<keyword evidence="2" id="KW-1133">Transmembrane helix</keyword>
<evidence type="ECO:0000313" key="4">
    <source>
        <dbReference type="Proteomes" id="UP001162098"/>
    </source>
</evidence>
<dbReference type="Proteomes" id="UP001162098">
    <property type="component" value="Segment"/>
</dbReference>
<feature type="region of interest" description="Disordered" evidence="1">
    <location>
        <begin position="138"/>
        <end position="164"/>
    </location>
</feature>
<sequence length="164" mass="17782">MLPAITNTMVFYDIALSLATIALVVSYFPLDTCASLGNCVVPIFVATCSTCAVLDGIAEGIAFCLKPTAKDEDYEESESESESDNESDGDCSESEDEEEATITFEGAPHPVTGLVMEGETLTIVCRGDVRFKIEAAATFSTSETEQEEEEEEEEEESFCVLQQE</sequence>
<dbReference type="KEGG" id="vg:80543621"/>
<evidence type="ECO:0000313" key="3">
    <source>
        <dbReference type="EMBL" id="QPB44425.1"/>
    </source>
</evidence>
<keyword evidence="4" id="KW-1185">Reference proteome</keyword>